<dbReference type="OrthoDB" id="8162522at2"/>
<evidence type="ECO:0000313" key="2">
    <source>
        <dbReference type="Proteomes" id="UP000199071"/>
    </source>
</evidence>
<dbReference type="AlphaFoldDB" id="A0A1G6BMR8"/>
<gene>
    <name evidence="1" type="ORF">SAMN02982931_01633</name>
</gene>
<name>A0A1G6BMR8_9HYPH</name>
<organism evidence="1 2">
    <name type="scientific">Bauldia litoralis</name>
    <dbReference type="NCBI Taxonomy" id="665467"/>
    <lineage>
        <taxon>Bacteria</taxon>
        <taxon>Pseudomonadati</taxon>
        <taxon>Pseudomonadota</taxon>
        <taxon>Alphaproteobacteria</taxon>
        <taxon>Hyphomicrobiales</taxon>
        <taxon>Kaistiaceae</taxon>
        <taxon>Bauldia</taxon>
    </lineage>
</organism>
<reference evidence="1 2" key="1">
    <citation type="submission" date="2016-10" db="EMBL/GenBank/DDBJ databases">
        <authorList>
            <person name="de Groot N.N."/>
        </authorList>
    </citation>
    <scope>NUCLEOTIDE SEQUENCE [LARGE SCALE GENOMIC DNA]</scope>
    <source>
        <strain evidence="1 2">ATCC 35022</strain>
    </source>
</reference>
<accession>A0A1G6BMR8</accession>
<protein>
    <submittedName>
        <fullName evidence="1">Uncharacterized protein</fullName>
    </submittedName>
</protein>
<keyword evidence="2" id="KW-1185">Reference proteome</keyword>
<dbReference type="Proteomes" id="UP000199071">
    <property type="component" value="Unassembled WGS sequence"/>
</dbReference>
<dbReference type="RefSeq" id="WP_090875920.1">
    <property type="nucleotide sequence ID" value="NZ_FMXQ01000003.1"/>
</dbReference>
<dbReference type="EMBL" id="FMXQ01000003">
    <property type="protein sequence ID" value="SDB21857.1"/>
    <property type="molecule type" value="Genomic_DNA"/>
</dbReference>
<evidence type="ECO:0000313" key="1">
    <source>
        <dbReference type="EMBL" id="SDB21857.1"/>
    </source>
</evidence>
<proteinExistence type="predicted"/>
<sequence>MEKGLQAAVRRFPLKGLCIQRLASADDAFLSLCSDLADAEAAMTRWARSGTDQYESRQDEYEILANELAIEIGQLLDLHACEEDVATS</sequence>